<organism evidence="1 2">
    <name type="scientific">Macrosiphum euphorbiae</name>
    <name type="common">potato aphid</name>
    <dbReference type="NCBI Taxonomy" id="13131"/>
    <lineage>
        <taxon>Eukaryota</taxon>
        <taxon>Metazoa</taxon>
        <taxon>Ecdysozoa</taxon>
        <taxon>Arthropoda</taxon>
        <taxon>Hexapoda</taxon>
        <taxon>Insecta</taxon>
        <taxon>Pterygota</taxon>
        <taxon>Neoptera</taxon>
        <taxon>Paraneoptera</taxon>
        <taxon>Hemiptera</taxon>
        <taxon>Sternorrhyncha</taxon>
        <taxon>Aphidomorpha</taxon>
        <taxon>Aphidoidea</taxon>
        <taxon>Aphididae</taxon>
        <taxon>Macrosiphini</taxon>
        <taxon>Macrosiphum</taxon>
    </lineage>
</organism>
<proteinExistence type="predicted"/>
<name>A0AAV0WR71_9HEMI</name>
<dbReference type="AlphaFoldDB" id="A0AAV0WR71"/>
<accession>A0AAV0WR71</accession>
<keyword evidence="2" id="KW-1185">Reference proteome</keyword>
<evidence type="ECO:0000313" key="2">
    <source>
        <dbReference type="Proteomes" id="UP001160148"/>
    </source>
</evidence>
<evidence type="ECO:0000313" key="1">
    <source>
        <dbReference type="EMBL" id="CAI6358460.1"/>
    </source>
</evidence>
<sequence>MLVNLSVHKLLLMQPIISNFKKYDGEKTKYIFLYEAMVYDQENEFSFTVTNMLSERHSNVVIFNWLASWKNSDVPMPKNYSMRLVIGNTVSSGTMFYPVLFATSLY</sequence>
<comment type="caution">
    <text evidence="1">The sequence shown here is derived from an EMBL/GenBank/DDBJ whole genome shotgun (WGS) entry which is preliminary data.</text>
</comment>
<protein>
    <submittedName>
        <fullName evidence="1">Uncharacterized protein</fullName>
    </submittedName>
</protein>
<dbReference type="Proteomes" id="UP001160148">
    <property type="component" value="Unassembled WGS sequence"/>
</dbReference>
<reference evidence="1 2" key="1">
    <citation type="submission" date="2023-01" db="EMBL/GenBank/DDBJ databases">
        <authorList>
            <person name="Whitehead M."/>
        </authorList>
    </citation>
    <scope>NUCLEOTIDE SEQUENCE [LARGE SCALE GENOMIC DNA]</scope>
</reference>
<gene>
    <name evidence="1" type="ORF">MEUPH1_LOCUS13970</name>
</gene>
<dbReference type="EMBL" id="CARXXK010000002">
    <property type="protein sequence ID" value="CAI6358460.1"/>
    <property type="molecule type" value="Genomic_DNA"/>
</dbReference>